<dbReference type="OrthoDB" id="552713at2"/>
<dbReference type="eggNOG" id="ENOG5031YHX">
    <property type="taxonomic scope" value="Bacteria"/>
</dbReference>
<comment type="caution">
    <text evidence="1">The sequence shown here is derived from an EMBL/GenBank/DDBJ whole genome shotgun (WGS) entry which is preliminary data.</text>
</comment>
<dbReference type="RefSeq" id="WP_038160075.1">
    <property type="nucleotide sequence ID" value="NZ_JMTB01000105.1"/>
</dbReference>
<reference evidence="2" key="1">
    <citation type="submission" date="2014-05" db="EMBL/GenBank/DDBJ databases">
        <title>ATOL: Assembling a taxonomically balanced genome-scale reconstruction of the evolutionary history of the Enterobacteriaceae.</title>
        <authorList>
            <person name="Plunkett G. III"/>
            <person name="Neeno-Eckwall E.C."/>
            <person name="Glasner J.D."/>
            <person name="Perna N.T."/>
        </authorList>
    </citation>
    <scope>NUCLEOTIDE SEQUENCE [LARGE SCALE GENOMIC DNA]</scope>
    <source>
        <strain evidence="2">ATCC 49490</strain>
    </source>
</reference>
<evidence type="ECO:0000313" key="2">
    <source>
        <dbReference type="Proteomes" id="UP000028630"/>
    </source>
</evidence>
<dbReference type="EMBL" id="JMTB01000105">
    <property type="protein sequence ID" value="KFC01068.1"/>
    <property type="molecule type" value="Genomic_DNA"/>
</dbReference>
<proteinExistence type="predicted"/>
<evidence type="ECO:0000313" key="1">
    <source>
        <dbReference type="EMBL" id="KFC01068.1"/>
    </source>
</evidence>
<dbReference type="Proteomes" id="UP000028630">
    <property type="component" value="Unassembled WGS sequence"/>
</dbReference>
<sequence>MSKLFPEIHVNNSGHAYSIIESNVSRDKRGNAIHRIRFLNTGYETEVRQTHVKSGSVRDYMEPHVRGVGYWGANPKSFSYTKKEHTLWYNLISRVYGDNPRNKSYHTVQVTCRWYCFKNFVEDIRKLDGYDKWCEPDSDYQLDKDELSKRLGFKLYSTQTCRFISSAENLELSLWDKTLRKLFDKAVDIREAVYN</sequence>
<accession>A0A084ZUC3</accession>
<gene>
    <name evidence="1" type="ORF">GTGU_03585</name>
</gene>
<name>A0A084ZUC3_9ENTR</name>
<organism evidence="1 2">
    <name type="scientific">Trabulsiella guamensis ATCC 49490</name>
    <dbReference type="NCBI Taxonomy" id="1005994"/>
    <lineage>
        <taxon>Bacteria</taxon>
        <taxon>Pseudomonadati</taxon>
        <taxon>Pseudomonadota</taxon>
        <taxon>Gammaproteobacteria</taxon>
        <taxon>Enterobacterales</taxon>
        <taxon>Enterobacteriaceae</taxon>
        <taxon>Trabulsiella</taxon>
    </lineage>
</organism>
<protein>
    <submittedName>
        <fullName evidence="1">Uncharacterized protein</fullName>
    </submittedName>
</protein>
<keyword evidence="2" id="KW-1185">Reference proteome</keyword>
<dbReference type="AlphaFoldDB" id="A0A084ZUC3"/>